<evidence type="ECO:0000313" key="5">
    <source>
        <dbReference type="Proteomes" id="UP000297280"/>
    </source>
</evidence>
<feature type="coiled-coil region" evidence="1">
    <location>
        <begin position="130"/>
        <end position="220"/>
    </location>
</feature>
<keyword evidence="1" id="KW-0175">Coiled coil</keyword>
<reference evidence="4 5" key="1">
    <citation type="submission" date="2017-12" db="EMBL/GenBank/DDBJ databases">
        <title>Comparative genomics of Botrytis spp.</title>
        <authorList>
            <person name="Valero-Jimenez C.A."/>
            <person name="Tapia P."/>
            <person name="Veloso J."/>
            <person name="Silva-Moreno E."/>
            <person name="Staats M."/>
            <person name="Valdes J.H."/>
            <person name="Van Kan J.A.L."/>
        </authorList>
    </citation>
    <scope>NUCLEOTIDE SEQUENCE [LARGE SCALE GENOMIC DNA]</scope>
    <source>
        <strain evidence="4 5">MUCL3349</strain>
    </source>
</reference>
<keyword evidence="3" id="KW-1133">Transmembrane helix</keyword>
<evidence type="ECO:0000256" key="3">
    <source>
        <dbReference type="SAM" id="Phobius"/>
    </source>
</evidence>
<dbReference type="STRING" id="87229.A0A4Z1KIT5"/>
<evidence type="ECO:0000313" key="4">
    <source>
        <dbReference type="EMBL" id="TGO84152.1"/>
    </source>
</evidence>
<protein>
    <submittedName>
        <fullName evidence="4">Uncharacterized protein</fullName>
    </submittedName>
</protein>
<keyword evidence="5" id="KW-1185">Reference proteome</keyword>
<evidence type="ECO:0000256" key="1">
    <source>
        <dbReference type="SAM" id="Coils"/>
    </source>
</evidence>
<organism evidence="4 5">
    <name type="scientific">Botrytis porri</name>
    <dbReference type="NCBI Taxonomy" id="87229"/>
    <lineage>
        <taxon>Eukaryota</taxon>
        <taxon>Fungi</taxon>
        <taxon>Dikarya</taxon>
        <taxon>Ascomycota</taxon>
        <taxon>Pezizomycotina</taxon>
        <taxon>Leotiomycetes</taxon>
        <taxon>Helotiales</taxon>
        <taxon>Sclerotiniaceae</taxon>
        <taxon>Botrytis</taxon>
    </lineage>
</organism>
<name>A0A4Z1KIT5_9HELO</name>
<accession>A0A4Z1KIT5</accession>
<gene>
    <name evidence="4" type="ORF">BPOR_0543g00070</name>
</gene>
<keyword evidence="3" id="KW-0812">Transmembrane</keyword>
<feature type="region of interest" description="Disordered" evidence="2">
    <location>
        <begin position="663"/>
        <end position="686"/>
    </location>
</feature>
<proteinExistence type="predicted"/>
<evidence type="ECO:0000256" key="2">
    <source>
        <dbReference type="SAM" id="MobiDB-lite"/>
    </source>
</evidence>
<feature type="coiled-coil region" evidence="1">
    <location>
        <begin position="320"/>
        <end position="375"/>
    </location>
</feature>
<feature type="coiled-coil region" evidence="1">
    <location>
        <begin position="493"/>
        <end position="594"/>
    </location>
</feature>
<comment type="caution">
    <text evidence="4">The sequence shown here is derived from an EMBL/GenBank/DDBJ whole genome shotgun (WGS) entry which is preliminary data.</text>
</comment>
<dbReference type="Proteomes" id="UP000297280">
    <property type="component" value="Unassembled WGS sequence"/>
</dbReference>
<keyword evidence="3" id="KW-0472">Membrane</keyword>
<dbReference type="EMBL" id="PQXO01000542">
    <property type="protein sequence ID" value="TGO84152.1"/>
    <property type="molecule type" value="Genomic_DNA"/>
</dbReference>
<sequence>MSNNNLDNLVPGVKPALFDLRKEQVSQQPSLTQILSQGPTLGNGPATQPPAETMMGGFFGSGSAMATPQQDTQAMPPNQQGNNAAVAFGAGMPAFGASMPTFGNGFGNESKSDSSFKFSISHMVPKSIDHGTLKQENTDLHLKLEEANKELAWIKQQHESKEKEVDDLESSNFVFQMDIGALKDDVDRLNQQTEEAKEKIAKLEAELVISESSCEFLEDQIRESGMAPGYPDQPSENELLARDLEILDLKENIDKLHDELKNTRGTADKEFNRLRGVIAGQENALQSMNAEKIDVQVALTDKTTAVNLVNQHNSTILQLRASIQDLISQHEKEKSDAEIKFNQHIGEKTKLEQDLNQLQQEYESVKFNADTIAKERDSAVAGQAQAVNERDVAVAGQAQAVKERDVAAAVEAQAVKERDVAVASEAQTVKEKDVAVASEAQTVKEKDAAVSGAAKAASERVAAITRDVKKRHSAGSISNSIVNEEPRGSKSIIQKLEDDLTHSQQQVQTLTAEKAQLVDTMSHQSKIVERDHPALIKKTREVEELAVALQKLQKDHSATLKSMNRTIHSETSAHKKTSAQLESLKKEVLEQKARFRWMKCAIRVRDENAASGIEIPHCSQPCSPVLRPVQSAAEAQLDLEKILRDLFDPESERRLIDATRKAWGKTEEKSGQPIHDDETSATKESAEVASAEIPEILLSVPESTGKSVPVQESTAIDEQIPMQMVVEAPTSPTLALVPEFVAENFLAMERPEISEQTPIPVIVSKGKSLPRSKSYFWSKFFFIVLLTISWLALNGYFAASSTGSTTGVIRLIDAPRPAIIPIATMNAPIVATSTTFQLAVIPATASASASVQSPQVTTVAALSSYTDYFTPILQRSGIIYLYRIVVKVKSVVTWDLSNTYEDVVRFFSREN</sequence>
<dbReference type="AlphaFoldDB" id="A0A4Z1KIT5"/>
<feature type="transmembrane region" description="Helical" evidence="3">
    <location>
        <begin position="775"/>
        <end position="793"/>
    </location>
</feature>